<evidence type="ECO:0000313" key="1">
    <source>
        <dbReference type="EMBL" id="GBN89912.1"/>
    </source>
</evidence>
<comment type="caution">
    <text evidence="1">The sequence shown here is derived from an EMBL/GenBank/DDBJ whole genome shotgun (WGS) entry which is preliminary data.</text>
</comment>
<dbReference type="EMBL" id="BGPR01023038">
    <property type="protein sequence ID" value="GBN89912.1"/>
    <property type="molecule type" value="Genomic_DNA"/>
</dbReference>
<protein>
    <submittedName>
        <fullName evidence="1">Uncharacterized protein</fullName>
    </submittedName>
</protein>
<dbReference type="AlphaFoldDB" id="A0A4Y2SNK1"/>
<accession>A0A4Y2SNK1</accession>
<sequence>MTTLLYLDPTFMTIALAFQKLFGCQRILAGTLYNESESILQKYSLKSIHGWCRAKSRGLKEDEHERFFFVHIRMGKKCAASHYDEAPDGRNLDSAQNVTPKPDTRVELGLSCGTAVVYWQGLVLGAGLLKVRNPIPLKIRRVRGLLHAKSCSVQTPSRWCYAEV</sequence>
<reference evidence="1 2" key="1">
    <citation type="journal article" date="2019" name="Sci. Rep.">
        <title>Orb-weaving spider Araneus ventricosus genome elucidates the spidroin gene catalogue.</title>
        <authorList>
            <person name="Kono N."/>
            <person name="Nakamura H."/>
            <person name="Ohtoshi R."/>
            <person name="Moran D.A.P."/>
            <person name="Shinohara A."/>
            <person name="Yoshida Y."/>
            <person name="Fujiwara M."/>
            <person name="Mori M."/>
            <person name="Tomita M."/>
            <person name="Arakawa K."/>
        </authorList>
    </citation>
    <scope>NUCLEOTIDE SEQUENCE [LARGE SCALE GENOMIC DNA]</scope>
</reference>
<name>A0A4Y2SNK1_ARAVE</name>
<proteinExistence type="predicted"/>
<evidence type="ECO:0000313" key="2">
    <source>
        <dbReference type="Proteomes" id="UP000499080"/>
    </source>
</evidence>
<gene>
    <name evidence="1" type="ORF">AVEN_160966_1</name>
</gene>
<dbReference type="Proteomes" id="UP000499080">
    <property type="component" value="Unassembled WGS sequence"/>
</dbReference>
<keyword evidence="2" id="KW-1185">Reference proteome</keyword>
<organism evidence="1 2">
    <name type="scientific">Araneus ventricosus</name>
    <name type="common">Orbweaver spider</name>
    <name type="synonym">Epeira ventricosa</name>
    <dbReference type="NCBI Taxonomy" id="182803"/>
    <lineage>
        <taxon>Eukaryota</taxon>
        <taxon>Metazoa</taxon>
        <taxon>Ecdysozoa</taxon>
        <taxon>Arthropoda</taxon>
        <taxon>Chelicerata</taxon>
        <taxon>Arachnida</taxon>
        <taxon>Araneae</taxon>
        <taxon>Araneomorphae</taxon>
        <taxon>Entelegynae</taxon>
        <taxon>Araneoidea</taxon>
        <taxon>Araneidae</taxon>
        <taxon>Araneus</taxon>
    </lineage>
</organism>